<feature type="signal peptide" evidence="4">
    <location>
        <begin position="1"/>
        <end position="19"/>
    </location>
</feature>
<dbReference type="AlphaFoldDB" id="A0A0D9VLK9"/>
<dbReference type="Pfam" id="PF08263">
    <property type="entry name" value="LRRNT_2"/>
    <property type="match status" value="1"/>
</dbReference>
<keyword evidence="7" id="KW-1185">Reference proteome</keyword>
<evidence type="ECO:0000256" key="4">
    <source>
        <dbReference type="SAM" id="SignalP"/>
    </source>
</evidence>
<dbReference type="STRING" id="77586.A0A0D9VLK9"/>
<dbReference type="Gene3D" id="3.80.10.10">
    <property type="entry name" value="Ribonuclease Inhibitor"/>
    <property type="match status" value="3"/>
</dbReference>
<keyword evidence="3" id="KW-0677">Repeat</keyword>
<dbReference type="InterPro" id="IPR053211">
    <property type="entry name" value="DNA_repair-toleration"/>
</dbReference>
<sequence>MGLLALSLLYILTISTASGGGSDEAALLDFKARFCRRSSSSRLVSWNSSTNFCIWEGVTCSRRRRPTRVVALNLPSSNLTGTLSPAIDPPTALTVCLSYNSLSGEFPANLTSCISLKILDLDYNQLGGYIPVELGNKLTQLQMLLLTNNSITGPIPPSLGNLSSLRNLYLDYNHLEGLIPASLGKFPALQELSLEANMLTGKFPALQELSLEANMLTGEFPQSMWNLSTLRVMGVGLNMLQGSIVANICEKFPLMRFFGLNENRFNGVIPSLSNLSRLTDLYLATNNFTGSVPPTMGRLQSLKYLYIGNN</sequence>
<dbReference type="FunFam" id="3.80.10.10:FF:000627">
    <property type="entry name" value="Probable leucine-rich repeat receptor-like protein kinase At2g33170"/>
    <property type="match status" value="1"/>
</dbReference>
<evidence type="ECO:0000259" key="5">
    <source>
        <dbReference type="Pfam" id="PF08263"/>
    </source>
</evidence>
<dbReference type="InterPro" id="IPR001611">
    <property type="entry name" value="Leu-rich_rpt"/>
</dbReference>
<evidence type="ECO:0000313" key="7">
    <source>
        <dbReference type="Proteomes" id="UP000032180"/>
    </source>
</evidence>
<reference evidence="6 7" key="1">
    <citation type="submission" date="2012-08" db="EMBL/GenBank/DDBJ databases">
        <title>Oryza genome evolution.</title>
        <authorList>
            <person name="Wing R.A."/>
        </authorList>
    </citation>
    <scope>NUCLEOTIDE SEQUENCE</scope>
</reference>
<dbReference type="Pfam" id="PF00560">
    <property type="entry name" value="LRR_1"/>
    <property type="match status" value="3"/>
</dbReference>
<keyword evidence="2 4" id="KW-0732">Signal</keyword>
<dbReference type="Gramene" id="LPERR02G28040.1">
    <property type="protein sequence ID" value="LPERR02G28040.1"/>
    <property type="gene ID" value="LPERR02G28040"/>
</dbReference>
<proteinExistence type="predicted"/>
<evidence type="ECO:0000256" key="2">
    <source>
        <dbReference type="ARBA" id="ARBA00022729"/>
    </source>
</evidence>
<reference evidence="7" key="2">
    <citation type="submission" date="2013-12" db="EMBL/GenBank/DDBJ databases">
        <authorList>
            <person name="Yu Y."/>
            <person name="Lee S."/>
            <person name="de Baynast K."/>
            <person name="Wissotski M."/>
            <person name="Liu L."/>
            <person name="Talag J."/>
            <person name="Goicoechea J."/>
            <person name="Angelova A."/>
            <person name="Jetty R."/>
            <person name="Kudrna D."/>
            <person name="Golser W."/>
            <person name="Rivera L."/>
            <person name="Zhang J."/>
            <person name="Wing R."/>
        </authorList>
    </citation>
    <scope>NUCLEOTIDE SEQUENCE</scope>
</reference>
<evidence type="ECO:0000256" key="1">
    <source>
        <dbReference type="ARBA" id="ARBA00022614"/>
    </source>
</evidence>
<dbReference type="EnsemblPlants" id="LPERR02G28040.1">
    <property type="protein sequence ID" value="LPERR02G28040.1"/>
    <property type="gene ID" value="LPERR02G28040"/>
</dbReference>
<evidence type="ECO:0000313" key="6">
    <source>
        <dbReference type="EnsemblPlants" id="LPERR02G28040.1"/>
    </source>
</evidence>
<dbReference type="PANTHER" id="PTHR48060:SF21">
    <property type="entry name" value="L DOMAIN-LIKE PROTEIN"/>
    <property type="match status" value="1"/>
</dbReference>
<dbReference type="Proteomes" id="UP000032180">
    <property type="component" value="Chromosome 2"/>
</dbReference>
<dbReference type="PANTHER" id="PTHR48060">
    <property type="entry name" value="DNA DAMAGE-REPAIR/TOLERATION PROTEIN DRT100"/>
    <property type="match status" value="1"/>
</dbReference>
<dbReference type="Pfam" id="PF13855">
    <property type="entry name" value="LRR_8"/>
    <property type="match status" value="1"/>
</dbReference>
<dbReference type="InterPro" id="IPR013210">
    <property type="entry name" value="LRR_N_plant-typ"/>
</dbReference>
<dbReference type="SUPFAM" id="SSF52058">
    <property type="entry name" value="L domain-like"/>
    <property type="match status" value="1"/>
</dbReference>
<feature type="chain" id="PRO_5002347989" description="Leucine-rich repeat-containing N-terminal plant-type domain-containing protein" evidence="4">
    <location>
        <begin position="20"/>
        <end position="310"/>
    </location>
</feature>
<organism evidence="6 7">
    <name type="scientific">Leersia perrieri</name>
    <dbReference type="NCBI Taxonomy" id="77586"/>
    <lineage>
        <taxon>Eukaryota</taxon>
        <taxon>Viridiplantae</taxon>
        <taxon>Streptophyta</taxon>
        <taxon>Embryophyta</taxon>
        <taxon>Tracheophyta</taxon>
        <taxon>Spermatophyta</taxon>
        <taxon>Magnoliopsida</taxon>
        <taxon>Liliopsida</taxon>
        <taxon>Poales</taxon>
        <taxon>Poaceae</taxon>
        <taxon>BOP clade</taxon>
        <taxon>Oryzoideae</taxon>
        <taxon>Oryzeae</taxon>
        <taxon>Oryzinae</taxon>
        <taxon>Leersia</taxon>
    </lineage>
</organism>
<dbReference type="eggNOG" id="ENOG502QPYS">
    <property type="taxonomic scope" value="Eukaryota"/>
</dbReference>
<dbReference type="InterPro" id="IPR032675">
    <property type="entry name" value="LRR_dom_sf"/>
</dbReference>
<protein>
    <recommendedName>
        <fullName evidence="5">Leucine-rich repeat-containing N-terminal plant-type domain-containing protein</fullName>
    </recommendedName>
</protein>
<keyword evidence="1" id="KW-0433">Leucine-rich repeat</keyword>
<accession>A0A0D9VLK9</accession>
<dbReference type="HOGENOM" id="CLU_000288_18_22_1"/>
<reference evidence="6" key="3">
    <citation type="submission" date="2015-04" db="UniProtKB">
        <authorList>
            <consortium name="EnsemblPlants"/>
        </authorList>
    </citation>
    <scope>IDENTIFICATION</scope>
</reference>
<name>A0A0D9VLK9_9ORYZ</name>
<feature type="domain" description="Leucine-rich repeat-containing N-terminal plant-type" evidence="5">
    <location>
        <begin position="22"/>
        <end position="61"/>
    </location>
</feature>
<evidence type="ECO:0000256" key="3">
    <source>
        <dbReference type="ARBA" id="ARBA00022737"/>
    </source>
</evidence>